<organism evidence="1">
    <name type="scientific">uncultured bacterium contig00056</name>
    <dbReference type="NCBI Taxonomy" id="1181540"/>
    <lineage>
        <taxon>Bacteria</taxon>
        <taxon>environmental samples</taxon>
    </lineage>
</organism>
<sequence length="253" mass="28279">MIPVILRARGYRLYTQDGRRLIDLWLNGGAAILGHTPPNVLREIKNTASRGLYAPFPHFTEGRYLKALAKLFPGYVFRLYMDSQKSSRGGAETRRSQREEKDLRIQLWRPYTNPDKPFEIKEGLDLFIPVLPFSPCVLAAKTESLLAQFPPGDTLSPVLLAAAARGLYDLLAAPQRAKPVMPKVFKALQNSPWKREGIYLSLKEKPTNAEWETLFKKFLDAGFLLPPDPSQPVILPGEMSDGESAKLAAALSC</sequence>
<dbReference type="InterPro" id="IPR015424">
    <property type="entry name" value="PyrdxlP-dep_Trfase"/>
</dbReference>
<dbReference type="Gene3D" id="3.90.1150.10">
    <property type="entry name" value="Aspartate Aminotransferase, domain 1"/>
    <property type="match status" value="1"/>
</dbReference>
<evidence type="ECO:0000313" key="1">
    <source>
        <dbReference type="EMBL" id="AGS52237.1"/>
    </source>
</evidence>
<protein>
    <submittedName>
        <fullName evidence="1">Uncharacterized protein</fullName>
    </submittedName>
</protein>
<dbReference type="SUPFAM" id="SSF53383">
    <property type="entry name" value="PLP-dependent transferases"/>
    <property type="match status" value="1"/>
</dbReference>
<accession>A0A806JYY4</accession>
<dbReference type="InterPro" id="IPR015421">
    <property type="entry name" value="PyrdxlP-dep_Trfase_major"/>
</dbReference>
<name>A0A806JYY4_9BACT</name>
<reference evidence="1" key="1">
    <citation type="submission" date="2012-03" db="EMBL/GenBank/DDBJ databases">
        <title>Functional metagenomics reveals considerable lignocellulase gene clusters in the gut microbiome of a wood-feeding higher termite.</title>
        <authorList>
            <person name="Liu N."/>
        </authorList>
    </citation>
    <scope>NUCLEOTIDE SEQUENCE</scope>
</reference>
<proteinExistence type="predicted"/>
<dbReference type="Gene3D" id="3.40.640.10">
    <property type="entry name" value="Type I PLP-dependent aspartate aminotransferase-like (Major domain)"/>
    <property type="match status" value="1"/>
</dbReference>
<dbReference type="AlphaFoldDB" id="A0A806JYY4"/>
<dbReference type="InterPro" id="IPR015422">
    <property type="entry name" value="PyrdxlP-dep_Trfase_small"/>
</dbReference>
<dbReference type="EMBL" id="JQ844186">
    <property type="protein sequence ID" value="AGS52237.1"/>
    <property type="molecule type" value="Genomic_DNA"/>
</dbReference>